<evidence type="ECO:0000313" key="3">
    <source>
        <dbReference type="Proteomes" id="UP001174934"/>
    </source>
</evidence>
<feature type="compositionally biased region" description="Polar residues" evidence="1">
    <location>
        <begin position="716"/>
        <end position="732"/>
    </location>
</feature>
<feature type="compositionally biased region" description="Polar residues" evidence="1">
    <location>
        <begin position="805"/>
        <end position="814"/>
    </location>
</feature>
<accession>A0AA39XAU9</accession>
<feature type="region of interest" description="Disordered" evidence="1">
    <location>
        <begin position="181"/>
        <end position="215"/>
    </location>
</feature>
<dbReference type="AlphaFoldDB" id="A0AA39XAU9"/>
<dbReference type="Proteomes" id="UP001174934">
    <property type="component" value="Unassembled WGS sequence"/>
</dbReference>
<feature type="compositionally biased region" description="Low complexity" evidence="1">
    <location>
        <begin position="789"/>
        <end position="800"/>
    </location>
</feature>
<keyword evidence="3" id="KW-1185">Reference proteome</keyword>
<feature type="region of interest" description="Disordered" evidence="1">
    <location>
        <begin position="980"/>
        <end position="1054"/>
    </location>
</feature>
<comment type="caution">
    <text evidence="2">The sequence shown here is derived from an EMBL/GenBank/DDBJ whole genome shotgun (WGS) entry which is preliminary data.</text>
</comment>
<proteinExistence type="predicted"/>
<feature type="region of interest" description="Disordered" evidence="1">
    <location>
        <begin position="711"/>
        <end position="732"/>
    </location>
</feature>
<feature type="compositionally biased region" description="Low complexity" evidence="1">
    <location>
        <begin position="183"/>
        <end position="209"/>
    </location>
</feature>
<sequence>MTSMDSLVNRLSGHLRTGVCRPWASTNDTSSSAQIFKTVHGALRRSLDSSLAVVSHPTLCEDVLITHGPLCRLISHNQSPLKPFKDVFNTFFLALVVAGTNVRVNISTEAITGSLFADDKVAEMNTASDIVTPPTPTSTMDIIDFSAVLDKAISSQNHGSMDESTHDEDCETYATDYDIDTQSASRSSSTCSKYTAGTSDSDSSPTTASLNTEYDEDSAEKSVYWTVDELHGVSSDLERCLSQNKENEAPEETDETAPNNQLVKYHDPRQDFGITKSTPWPQQIDYGKFAKFTGLVCNYPPIRSREYEMDDLHCNSSSLANLIANDPFDSLDPPFAIYQNGHWEMLHTKWGVMDSFVCYWDASIEEFAEEWQIVEQYHFLPRKFGDIRNMDHHYEKQAFVIANNGSVYWMMNNERFKKFWYEELKVFYRWYRDDRCSVIYEEANDYATITQETNDVQIHGAIFGYPAIFFTRCSDGYRESIRDTEMWLARSQDKATGGQGSSENHSNLQRFVELDDGDVSLEIEEICEDESQANKFPSQYSSQDNLTVGINDEYQHDGQLVLYSDNNEHQHDGQLVLYNQHNEHENQAPEYDKEYGYKYCTYEYMYEEWPQLTYTRLEETKWASHSWIDQNGHMYLVGMADDNDSIQRGERLAMNSPSWVLLTRPDLQGKATWNGQPGPEIMLTDPDGEEFWPEDSRDDAQVLNVSEYSHAKEENLVQSPPSPSEDTLTTFSDATKPINVDYTIIAEALDCGDASVEDDGYTLEIVRQIDDHGFLLEMPHSLDSKSRKSSTSSFESMSTDSDSENLSSLGSPSTHYEEMDAVSTIDHLDEPCQKKDLCPANAEYEASTMRHLASSTIETSSETSSECCTSSCMAEKQKELLPTPLAPANDIISTESFGNENAELSRENSDLKAVDANTCAENQLSADTLVTSIKARHPEAPVVVSSSAFITMKALRSSQAPVVVSSCDYLARKTIRPSKAPMVEPSPLLDTPVEHESAQSFPGYPDNSNSENGRQMCQNMEEGSSAPEIAGPNSDDGTVYSDSESNEEDDEPERLTWTYLECTEWASHSWIDQNGDLYVLRDLKDAATRAAGSRLQGPGSGWTLLPQPNLLRQTTSEENSDPVLMLTTPEGDEMWPEDMTYYPGQTSWADLVGDDDWN</sequence>
<feature type="compositionally biased region" description="Polar residues" evidence="1">
    <location>
        <begin position="1006"/>
        <end position="1022"/>
    </location>
</feature>
<evidence type="ECO:0000256" key="1">
    <source>
        <dbReference type="SAM" id="MobiDB-lite"/>
    </source>
</evidence>
<protein>
    <submittedName>
        <fullName evidence="2">Uncharacterized protein</fullName>
    </submittedName>
</protein>
<name>A0AA39XAU9_9PEZI</name>
<reference evidence="2" key="1">
    <citation type="submission" date="2023-06" db="EMBL/GenBank/DDBJ databases">
        <title>Genome-scale phylogeny and comparative genomics of the fungal order Sordariales.</title>
        <authorList>
            <consortium name="Lawrence Berkeley National Laboratory"/>
            <person name="Hensen N."/>
            <person name="Bonometti L."/>
            <person name="Westerberg I."/>
            <person name="Brannstrom I.O."/>
            <person name="Guillou S."/>
            <person name="Cros-Aarteil S."/>
            <person name="Calhoun S."/>
            <person name="Haridas S."/>
            <person name="Kuo A."/>
            <person name="Mondo S."/>
            <person name="Pangilinan J."/>
            <person name="Riley R."/>
            <person name="LaButti K."/>
            <person name="Andreopoulos B."/>
            <person name="Lipzen A."/>
            <person name="Chen C."/>
            <person name="Yanf M."/>
            <person name="Daum C."/>
            <person name="Ng V."/>
            <person name="Clum A."/>
            <person name="Steindorff A."/>
            <person name="Ohm R."/>
            <person name="Martin F."/>
            <person name="Silar P."/>
            <person name="Natvig D."/>
            <person name="Lalanne C."/>
            <person name="Gautier V."/>
            <person name="Ament-velasquez S.L."/>
            <person name="Kruys A."/>
            <person name="Hutchinson M.I."/>
            <person name="Powell A.J."/>
            <person name="Barry K."/>
            <person name="Miller A.N."/>
            <person name="Grigoriev I.V."/>
            <person name="Debuchy R."/>
            <person name="Gladieux P."/>
            <person name="Thoren M.H."/>
            <person name="Johannesson H."/>
        </authorList>
    </citation>
    <scope>NUCLEOTIDE SEQUENCE</scope>
    <source>
        <strain evidence="2">SMH3391-2</strain>
    </source>
</reference>
<dbReference type="EMBL" id="JAULSR010000002">
    <property type="protein sequence ID" value="KAK0630325.1"/>
    <property type="molecule type" value="Genomic_DNA"/>
</dbReference>
<evidence type="ECO:0000313" key="2">
    <source>
        <dbReference type="EMBL" id="KAK0630325.1"/>
    </source>
</evidence>
<organism evidence="2 3">
    <name type="scientific">Bombardia bombarda</name>
    <dbReference type="NCBI Taxonomy" id="252184"/>
    <lineage>
        <taxon>Eukaryota</taxon>
        <taxon>Fungi</taxon>
        <taxon>Dikarya</taxon>
        <taxon>Ascomycota</taxon>
        <taxon>Pezizomycotina</taxon>
        <taxon>Sordariomycetes</taxon>
        <taxon>Sordariomycetidae</taxon>
        <taxon>Sordariales</taxon>
        <taxon>Lasiosphaeriaceae</taxon>
        <taxon>Bombardia</taxon>
    </lineage>
</organism>
<gene>
    <name evidence="2" type="ORF">B0T17DRAFT_506804</name>
</gene>
<feature type="region of interest" description="Disordered" evidence="1">
    <location>
        <begin position="782"/>
        <end position="814"/>
    </location>
</feature>